<gene>
    <name evidence="2" type="ORF">D0Y65_014477</name>
</gene>
<evidence type="ECO:0000313" key="2">
    <source>
        <dbReference type="EMBL" id="RZC07107.1"/>
    </source>
</evidence>
<comment type="caution">
    <text evidence="2">The sequence shown here is derived from an EMBL/GenBank/DDBJ whole genome shotgun (WGS) entry which is preliminary data.</text>
</comment>
<dbReference type="Proteomes" id="UP000289340">
    <property type="component" value="Chromosome 6"/>
</dbReference>
<dbReference type="EMBL" id="QZWG01000006">
    <property type="protein sequence ID" value="RZC07107.1"/>
    <property type="molecule type" value="Genomic_DNA"/>
</dbReference>
<name>A0A445K8J3_GLYSO</name>
<accession>A0A445K8J3</accession>
<feature type="region of interest" description="Disordered" evidence="1">
    <location>
        <begin position="1"/>
        <end position="35"/>
    </location>
</feature>
<dbReference type="AlphaFoldDB" id="A0A445K8J3"/>
<evidence type="ECO:0000256" key="1">
    <source>
        <dbReference type="SAM" id="MobiDB-lite"/>
    </source>
</evidence>
<protein>
    <submittedName>
        <fullName evidence="2">Uncharacterized protein</fullName>
    </submittedName>
</protein>
<evidence type="ECO:0000313" key="3">
    <source>
        <dbReference type="Proteomes" id="UP000289340"/>
    </source>
</evidence>
<organism evidence="2 3">
    <name type="scientific">Glycine soja</name>
    <name type="common">Wild soybean</name>
    <dbReference type="NCBI Taxonomy" id="3848"/>
    <lineage>
        <taxon>Eukaryota</taxon>
        <taxon>Viridiplantae</taxon>
        <taxon>Streptophyta</taxon>
        <taxon>Embryophyta</taxon>
        <taxon>Tracheophyta</taxon>
        <taxon>Spermatophyta</taxon>
        <taxon>Magnoliopsida</taxon>
        <taxon>eudicotyledons</taxon>
        <taxon>Gunneridae</taxon>
        <taxon>Pentapetalae</taxon>
        <taxon>rosids</taxon>
        <taxon>fabids</taxon>
        <taxon>Fabales</taxon>
        <taxon>Fabaceae</taxon>
        <taxon>Papilionoideae</taxon>
        <taxon>50 kb inversion clade</taxon>
        <taxon>NPAAA clade</taxon>
        <taxon>indigoferoid/millettioid clade</taxon>
        <taxon>Phaseoleae</taxon>
        <taxon>Glycine</taxon>
        <taxon>Glycine subgen. Soja</taxon>
    </lineage>
</organism>
<feature type="compositionally biased region" description="Pro residues" evidence="1">
    <location>
        <begin position="10"/>
        <end position="30"/>
    </location>
</feature>
<proteinExistence type="predicted"/>
<sequence length="96" mass="10852">MACNCNNNQPPDPPPPLERQNYPPAPPPTPIIQETRHTDTRIVLEEEFSFPVVAFIEENASTEVTKVMPRMLKMRTRRKQVEAAGSARQIKKLGAE</sequence>
<reference evidence="2 3" key="1">
    <citation type="submission" date="2018-09" db="EMBL/GenBank/DDBJ databases">
        <title>A high-quality reference genome of wild soybean provides a powerful tool to mine soybean genomes.</title>
        <authorList>
            <person name="Xie M."/>
            <person name="Chung C.Y.L."/>
            <person name="Li M.-W."/>
            <person name="Wong F.-L."/>
            <person name="Chan T.-F."/>
            <person name="Lam H.-M."/>
        </authorList>
    </citation>
    <scope>NUCLEOTIDE SEQUENCE [LARGE SCALE GENOMIC DNA]</scope>
    <source>
        <strain evidence="3">cv. W05</strain>
        <tissue evidence="2">Hypocotyl of etiolated seedlings</tissue>
    </source>
</reference>
<keyword evidence="3" id="KW-1185">Reference proteome</keyword>